<sequence length="177" mass="17947">MKTLMIPALALLGLAACDEPADQPEKGADVAIVAANEQGKRVFEAAADGKTGAVTVTTPGFDLNLKLPKVALGADDFDIDGVKLYPGSTIGEIRVDAGAKDKKGDSAVDVGFTAPAGAKTVAGWFARRFTQKGIAFERAGDTLTGETADGDAFVIELADEVVDGAAGAKGSIHVVSG</sequence>
<dbReference type="Proteomes" id="UP000275727">
    <property type="component" value="Chromosome"/>
</dbReference>
<reference evidence="1 3" key="1">
    <citation type="submission" date="2018-06" db="EMBL/GenBank/DDBJ databases">
        <title>Complete Genome Sequence of the Microcystin-Degrading Bacterium Sphingosinicella microcystinivorans Strain B-9.</title>
        <authorList>
            <person name="Jin H."/>
            <person name="Nishizawa T."/>
            <person name="Guo Y."/>
            <person name="Nishizawa A."/>
            <person name="Park H."/>
            <person name="Kato H."/>
            <person name="Tsuji K."/>
            <person name="Harada K."/>
        </authorList>
    </citation>
    <scope>NUCLEOTIDE SEQUENCE [LARGE SCALE GENOMIC DNA]</scope>
    <source>
        <strain evidence="1 3">B9</strain>
    </source>
</reference>
<evidence type="ECO:0000313" key="3">
    <source>
        <dbReference type="Proteomes" id="UP000275727"/>
    </source>
</evidence>
<dbReference type="RefSeq" id="WP_126494474.1">
    <property type="nucleotide sequence ID" value="NZ_AP018711.1"/>
</dbReference>
<keyword evidence="4" id="KW-1185">Reference proteome</keyword>
<protein>
    <recommendedName>
        <fullName evidence="5">Lipoprotein</fullName>
    </recommendedName>
</protein>
<evidence type="ECO:0000313" key="4">
    <source>
        <dbReference type="Proteomes" id="UP000276029"/>
    </source>
</evidence>
<dbReference type="AlphaFoldDB" id="A0AAD1D3L6"/>
<proteinExistence type="predicted"/>
<evidence type="ECO:0008006" key="5">
    <source>
        <dbReference type="Google" id="ProtNLM"/>
    </source>
</evidence>
<reference evidence="2 4" key="2">
    <citation type="submission" date="2018-10" db="EMBL/GenBank/DDBJ databases">
        <title>Genomic Encyclopedia of Type Strains, Phase IV (KMG-IV): sequencing the most valuable type-strain genomes for metagenomic binning, comparative biology and taxonomic classification.</title>
        <authorList>
            <person name="Goeker M."/>
        </authorList>
    </citation>
    <scope>NUCLEOTIDE SEQUENCE [LARGE SCALE GENOMIC DNA]</scope>
    <source>
        <strain evidence="2 4">DSM 19791</strain>
    </source>
</reference>
<dbReference type="EMBL" id="AP018711">
    <property type="protein sequence ID" value="BBE32748.1"/>
    <property type="molecule type" value="Genomic_DNA"/>
</dbReference>
<dbReference type="EMBL" id="RBWX01000008">
    <property type="protein sequence ID" value="RKS88993.1"/>
    <property type="molecule type" value="Genomic_DNA"/>
</dbReference>
<name>A0AAD1D3L6_SPHMI</name>
<organism evidence="1 3">
    <name type="scientific">Sphingosinicella microcystinivorans</name>
    <dbReference type="NCBI Taxonomy" id="335406"/>
    <lineage>
        <taxon>Bacteria</taxon>
        <taxon>Pseudomonadati</taxon>
        <taxon>Pseudomonadota</taxon>
        <taxon>Alphaproteobacteria</taxon>
        <taxon>Sphingomonadales</taxon>
        <taxon>Sphingosinicellaceae</taxon>
        <taxon>Sphingosinicella</taxon>
    </lineage>
</organism>
<gene>
    <name evidence="2" type="ORF">DFR51_2206</name>
    <name evidence="1" type="ORF">SmB9_04060</name>
</gene>
<dbReference type="PROSITE" id="PS51257">
    <property type="entry name" value="PROKAR_LIPOPROTEIN"/>
    <property type="match status" value="1"/>
</dbReference>
<dbReference type="Proteomes" id="UP000276029">
    <property type="component" value="Unassembled WGS sequence"/>
</dbReference>
<evidence type="ECO:0000313" key="1">
    <source>
        <dbReference type="EMBL" id="BBE32748.1"/>
    </source>
</evidence>
<accession>A0AAD1D3L6</accession>
<dbReference type="KEGG" id="smic:SmB9_04060"/>
<evidence type="ECO:0000313" key="2">
    <source>
        <dbReference type="EMBL" id="RKS88993.1"/>
    </source>
</evidence>